<dbReference type="EMBL" id="WOCE01000025">
    <property type="protein sequence ID" value="KAE9584657.1"/>
    <property type="molecule type" value="Genomic_DNA"/>
</dbReference>
<sequence length="284" mass="33524">MKFYSKLVFLKYKLMENFCYFISCLCKGNLKFIKWKIESKRKPNWVELPIDITRMILKKLHVLDFILNAQYVCCEWRNICKDPLMWCTIKMAYVWINTDRRLYLSLLNKICRYVIDLSAGHLNHIFIYEFGDNNLLEYIVNSSNEIRILGLKYCSIEEKKLNVYEFAKKLPQLNELSVSYCAEISKDFLEAIGICCPRITKLILCKWLHKNGEIDEDAFAIAKNMPQLTYLHLDGIKITNVGLLAILDGCPHLKWLHILVCPCLNLKGSLLQRCRQQIKYFHFD</sequence>
<feature type="domain" description="F-box" evidence="1">
    <location>
        <begin position="42"/>
        <end position="89"/>
    </location>
</feature>
<dbReference type="InterPro" id="IPR036047">
    <property type="entry name" value="F-box-like_dom_sf"/>
</dbReference>
<protein>
    <submittedName>
        <fullName evidence="2">Putative F-box domain, leucine-rich repeat domain, L domain-containing protein</fullName>
    </submittedName>
</protein>
<dbReference type="OrthoDB" id="2095648at2759"/>
<dbReference type="Gene3D" id="3.80.10.10">
    <property type="entry name" value="Ribonuclease Inhibitor"/>
    <property type="match status" value="1"/>
</dbReference>
<dbReference type="SUPFAM" id="SSF81383">
    <property type="entry name" value="F-box domain"/>
    <property type="match status" value="1"/>
</dbReference>
<organism evidence="2 4">
    <name type="scientific">Lupinus albus</name>
    <name type="common">White lupine</name>
    <name type="synonym">Lupinus termis</name>
    <dbReference type="NCBI Taxonomy" id="3870"/>
    <lineage>
        <taxon>Eukaryota</taxon>
        <taxon>Viridiplantae</taxon>
        <taxon>Streptophyta</taxon>
        <taxon>Embryophyta</taxon>
        <taxon>Tracheophyta</taxon>
        <taxon>Spermatophyta</taxon>
        <taxon>Magnoliopsida</taxon>
        <taxon>eudicotyledons</taxon>
        <taxon>Gunneridae</taxon>
        <taxon>Pentapetalae</taxon>
        <taxon>rosids</taxon>
        <taxon>fabids</taxon>
        <taxon>Fabales</taxon>
        <taxon>Fabaceae</taxon>
        <taxon>Papilionoideae</taxon>
        <taxon>50 kb inversion clade</taxon>
        <taxon>genistoids sensu lato</taxon>
        <taxon>core genistoids</taxon>
        <taxon>Genisteae</taxon>
        <taxon>Lupinus</taxon>
    </lineage>
</organism>
<gene>
    <name evidence="2" type="ORF">Lalb_Chr25g0280341</name>
    <name evidence="3" type="ORF">Lalb_Chr25g0280421</name>
</gene>
<dbReference type="AlphaFoldDB" id="A0A6A4NBH8"/>
<comment type="caution">
    <text evidence="2">The sequence shown here is derived from an EMBL/GenBank/DDBJ whole genome shotgun (WGS) entry which is preliminary data.</text>
</comment>
<dbReference type="PANTHER" id="PTHR38926">
    <property type="entry name" value="F-BOX DOMAIN CONTAINING PROTEIN, EXPRESSED"/>
    <property type="match status" value="1"/>
</dbReference>
<dbReference type="Proteomes" id="UP000447434">
    <property type="component" value="Chromosome 25"/>
</dbReference>
<evidence type="ECO:0000313" key="3">
    <source>
        <dbReference type="EMBL" id="KAE9584657.1"/>
    </source>
</evidence>
<dbReference type="SUPFAM" id="SSF52047">
    <property type="entry name" value="RNI-like"/>
    <property type="match status" value="1"/>
</dbReference>
<proteinExistence type="predicted"/>
<accession>A0A6A4NBH8</accession>
<dbReference type="InterPro" id="IPR032675">
    <property type="entry name" value="LRR_dom_sf"/>
</dbReference>
<dbReference type="PANTHER" id="PTHR38926:SF2">
    <property type="entry name" value="F-BOX_LRR-REPEAT PROTEIN 21-RELATED"/>
    <property type="match status" value="1"/>
</dbReference>
<dbReference type="InterPro" id="IPR001810">
    <property type="entry name" value="F-box_dom"/>
</dbReference>
<dbReference type="PROSITE" id="PS50181">
    <property type="entry name" value="FBOX"/>
    <property type="match status" value="1"/>
</dbReference>
<evidence type="ECO:0000313" key="2">
    <source>
        <dbReference type="EMBL" id="KAE9584649.1"/>
    </source>
</evidence>
<name>A0A6A4NBH8_LUPAL</name>
<keyword evidence="4" id="KW-1185">Reference proteome</keyword>
<dbReference type="CDD" id="cd22164">
    <property type="entry name" value="F-box_AtSKIP19-like"/>
    <property type="match status" value="1"/>
</dbReference>
<dbReference type="Gene3D" id="1.20.1280.50">
    <property type="match status" value="1"/>
</dbReference>
<reference evidence="2" key="2">
    <citation type="journal article" date="2020" name="Nat. Commun.">
        <title>High-quality genome sequence of white lupin provides insight into soil exploration and seed quality.</title>
        <authorList>
            <person name="Hufnagel B."/>
            <person name="Marques A."/>
            <person name="Soriano A."/>
            <person name="Marques L."/>
            <person name="Divol F."/>
            <person name="Doumas P."/>
            <person name="Sallet E."/>
            <person name="Mancinotti D."/>
            <person name="Carrere S."/>
            <person name="Marande W."/>
            <person name="Arribat S."/>
            <person name="Keller J."/>
            <person name="Huneau C."/>
            <person name="Blein T."/>
            <person name="Aime D."/>
            <person name="Laguerre M."/>
            <person name="Taylor J."/>
            <person name="Schubert V."/>
            <person name="Nelson M."/>
            <person name="Geu-Flores F."/>
            <person name="Crespi M."/>
            <person name="Gallardo K."/>
            <person name="Delaux P.M."/>
            <person name="Salse J."/>
            <person name="Berges H."/>
            <person name="Guyot R."/>
            <person name="Gouzy J."/>
            <person name="Peret B."/>
        </authorList>
    </citation>
    <scope>NUCLEOTIDE SEQUENCE</scope>
    <source>
        <tissue evidence="2">Leaves</tissue>
    </source>
</reference>
<reference evidence="4" key="1">
    <citation type="journal article" date="2020" name="Nat. Commun.">
        <title>Genome sequence of the cluster root forming white lupin.</title>
        <authorList>
            <person name="Hufnagel B."/>
            <person name="Marques A."/>
            <person name="Soriano A."/>
            <person name="Marques L."/>
            <person name="Divol F."/>
            <person name="Doumas P."/>
            <person name="Sallet E."/>
            <person name="Mancinotti D."/>
            <person name="Carrere S."/>
            <person name="Marande W."/>
            <person name="Arribat S."/>
            <person name="Keller J."/>
            <person name="Huneau C."/>
            <person name="Blein T."/>
            <person name="Aime D."/>
            <person name="Laguerre M."/>
            <person name="Taylor J."/>
            <person name="Schubert V."/>
            <person name="Nelson M."/>
            <person name="Geu-Flores F."/>
            <person name="Crespi M."/>
            <person name="Gallardo-Guerrero K."/>
            <person name="Delaux P.-M."/>
            <person name="Salse J."/>
            <person name="Berges H."/>
            <person name="Guyot R."/>
            <person name="Gouzy J."/>
            <person name="Peret B."/>
        </authorList>
    </citation>
    <scope>NUCLEOTIDE SEQUENCE [LARGE SCALE GENOMIC DNA]</scope>
    <source>
        <strain evidence="4">cv. Amiga</strain>
    </source>
</reference>
<dbReference type="EMBL" id="WOCE01000025">
    <property type="protein sequence ID" value="KAE9584649.1"/>
    <property type="molecule type" value="Genomic_DNA"/>
</dbReference>
<evidence type="ECO:0000259" key="1">
    <source>
        <dbReference type="PROSITE" id="PS50181"/>
    </source>
</evidence>
<dbReference type="Pfam" id="PF00646">
    <property type="entry name" value="F-box"/>
    <property type="match status" value="1"/>
</dbReference>
<evidence type="ECO:0000313" key="4">
    <source>
        <dbReference type="Proteomes" id="UP000447434"/>
    </source>
</evidence>